<dbReference type="PANTHER" id="PTHR45947:SF3">
    <property type="entry name" value="SULFOQUINOVOSYL TRANSFERASE SQD2"/>
    <property type="match status" value="1"/>
</dbReference>
<gene>
    <name evidence="3" type="ORF">H9L01_07890</name>
</gene>
<dbReference type="InterPro" id="IPR050194">
    <property type="entry name" value="Glycosyltransferase_grp1"/>
</dbReference>
<evidence type="ECO:0000313" key="3">
    <source>
        <dbReference type="EMBL" id="QNN60285.1"/>
    </source>
</evidence>
<feature type="domain" description="Glycosyl transferase family 1" evidence="1">
    <location>
        <begin position="185"/>
        <end position="295"/>
    </location>
</feature>
<protein>
    <submittedName>
        <fullName evidence="3">Glycosyltransferase</fullName>
    </submittedName>
</protein>
<accession>A0A7G9RXG0</accession>
<dbReference type="InterPro" id="IPR028098">
    <property type="entry name" value="Glyco_trans_4-like_N"/>
</dbReference>
<evidence type="ECO:0000259" key="1">
    <source>
        <dbReference type="Pfam" id="PF00534"/>
    </source>
</evidence>
<name>A0A7G9RXG0_9FIRM</name>
<sequence>MTNKIRILQVVSIMNVGGIETMLMNYLRNIDRNLFEVDFLVHREDEGFFDKEIKTLGAQIYKAPSINPFKKGEYKSFMKEFFNNHHYDIVHSHLDALSYFPLMCAKNANIDVRVAHSHVNGFDKDAKYLLRRYYTTKIPKVATDYAACSESAGKFMFPNAENVKVILNPLDIEKFKYSEQSSHDLKQEFSIPENSKVVGHVGRFNKAKNHPFIVELAKLNPELIFVCVGEGDDKPVIEKLCLDQEVDNIVFTGVRSDVYRFYSLFDIFILPSFYEGLGNVAIEAQCAGIPTIVSEHVSSDVDLTNLVDRFPLNLDMWSSAIQKHISDSKELMIPQSLMKYDIKPALENLESFYCKLVGGKDK</sequence>
<dbReference type="KEGG" id="eio:H9L01_07890"/>
<reference evidence="3 4" key="1">
    <citation type="submission" date="2020-08" db="EMBL/GenBank/DDBJ databases">
        <title>Genome sequence of Erysipelothrix inopinata DSM 15511T.</title>
        <authorList>
            <person name="Hyun D.-W."/>
            <person name="Bae J.-W."/>
        </authorList>
    </citation>
    <scope>NUCLEOTIDE SEQUENCE [LARGE SCALE GENOMIC DNA]</scope>
    <source>
        <strain evidence="3 4">DSM 15511</strain>
    </source>
</reference>
<evidence type="ECO:0000313" key="4">
    <source>
        <dbReference type="Proteomes" id="UP000515928"/>
    </source>
</evidence>
<proteinExistence type="predicted"/>
<keyword evidence="3" id="KW-0808">Transferase</keyword>
<feature type="domain" description="Glycosyltransferase subfamily 4-like N-terminal" evidence="2">
    <location>
        <begin position="16"/>
        <end position="173"/>
    </location>
</feature>
<dbReference type="Pfam" id="PF13439">
    <property type="entry name" value="Glyco_transf_4"/>
    <property type="match status" value="1"/>
</dbReference>
<organism evidence="3 4">
    <name type="scientific">Erysipelothrix inopinata</name>
    <dbReference type="NCBI Taxonomy" id="225084"/>
    <lineage>
        <taxon>Bacteria</taxon>
        <taxon>Bacillati</taxon>
        <taxon>Bacillota</taxon>
        <taxon>Erysipelotrichia</taxon>
        <taxon>Erysipelotrichales</taxon>
        <taxon>Erysipelotrichaceae</taxon>
        <taxon>Erysipelothrix</taxon>
    </lineage>
</organism>
<dbReference type="SUPFAM" id="SSF53756">
    <property type="entry name" value="UDP-Glycosyltransferase/glycogen phosphorylase"/>
    <property type="match status" value="1"/>
</dbReference>
<dbReference type="PANTHER" id="PTHR45947">
    <property type="entry name" value="SULFOQUINOVOSYL TRANSFERASE SQD2"/>
    <property type="match status" value="1"/>
</dbReference>
<dbReference type="Pfam" id="PF00534">
    <property type="entry name" value="Glycos_transf_1"/>
    <property type="match status" value="1"/>
</dbReference>
<dbReference type="Proteomes" id="UP000515928">
    <property type="component" value="Chromosome"/>
</dbReference>
<keyword evidence="4" id="KW-1185">Reference proteome</keyword>
<dbReference type="GO" id="GO:0016757">
    <property type="term" value="F:glycosyltransferase activity"/>
    <property type="evidence" value="ECO:0007669"/>
    <property type="project" value="InterPro"/>
</dbReference>
<dbReference type="EMBL" id="CP060715">
    <property type="protein sequence ID" value="QNN60285.1"/>
    <property type="molecule type" value="Genomic_DNA"/>
</dbReference>
<dbReference type="InterPro" id="IPR001296">
    <property type="entry name" value="Glyco_trans_1"/>
</dbReference>
<evidence type="ECO:0000259" key="2">
    <source>
        <dbReference type="Pfam" id="PF13439"/>
    </source>
</evidence>
<dbReference type="Gene3D" id="3.40.50.2000">
    <property type="entry name" value="Glycogen Phosphorylase B"/>
    <property type="match status" value="2"/>
</dbReference>
<dbReference type="RefSeq" id="WP_187533415.1">
    <property type="nucleotide sequence ID" value="NZ_CBCSHU010000007.1"/>
</dbReference>
<dbReference type="AlphaFoldDB" id="A0A7G9RXG0"/>